<evidence type="ECO:0000256" key="4">
    <source>
        <dbReference type="ARBA" id="ARBA00022958"/>
    </source>
</evidence>
<comment type="subcellular location">
    <subcellularLocation>
        <location evidence="6">Cytoplasm</location>
    </subcellularLocation>
</comment>
<dbReference type="InterPro" id="IPR027266">
    <property type="entry name" value="TrmE/GcvT-like"/>
</dbReference>
<dbReference type="NCBIfam" id="TIGR00231">
    <property type="entry name" value="small_GTP"/>
    <property type="match status" value="1"/>
</dbReference>
<dbReference type="InterPro" id="IPR031168">
    <property type="entry name" value="G_TrmE"/>
</dbReference>
<dbReference type="SUPFAM" id="SSF52540">
    <property type="entry name" value="P-loop containing nucleoside triphosphate hydrolases"/>
    <property type="match status" value="1"/>
</dbReference>
<feature type="binding site" evidence="6">
    <location>
        <position position="451"/>
    </location>
    <ligand>
        <name>(6S)-5-formyl-5,6,7,8-tetrahydrofolate</name>
        <dbReference type="ChEBI" id="CHEBI:57457"/>
    </ligand>
</feature>
<comment type="subunit">
    <text evidence="6">Homodimer. Heterotetramer of two MnmE and two MnmG subunits.</text>
</comment>
<dbReference type="InterPro" id="IPR027368">
    <property type="entry name" value="MnmE_dom2"/>
</dbReference>
<feature type="binding site" evidence="6">
    <location>
        <begin position="231"/>
        <end position="236"/>
    </location>
    <ligand>
        <name>GTP</name>
        <dbReference type="ChEBI" id="CHEBI:37565"/>
    </ligand>
</feature>
<dbReference type="InterPro" id="IPR005225">
    <property type="entry name" value="Small_GTP-bd"/>
</dbReference>
<feature type="binding site" evidence="6">
    <location>
        <position position="125"/>
    </location>
    <ligand>
        <name>(6S)-5-formyl-5,6,7,8-tetrahydrofolate</name>
        <dbReference type="ChEBI" id="CHEBI:57457"/>
    </ligand>
</feature>
<feature type="binding site" evidence="6">
    <location>
        <position position="86"/>
    </location>
    <ligand>
        <name>(6S)-5-formyl-5,6,7,8-tetrahydrofolate</name>
        <dbReference type="ChEBI" id="CHEBI:57457"/>
    </ligand>
</feature>
<comment type="function">
    <text evidence="6">Exhibits a very high intrinsic GTPase hydrolysis rate. Involved in the addition of a carboxymethylaminomethyl (cmnm) group at the wobble position (U34) of certain tRNAs, forming tRNA-cmnm(5)s(2)U34.</text>
</comment>
<dbReference type="Pfam" id="PF12631">
    <property type="entry name" value="MnmE_helical"/>
    <property type="match status" value="1"/>
</dbReference>
<dbReference type="Pfam" id="PF01926">
    <property type="entry name" value="MMR_HSR1"/>
    <property type="match status" value="1"/>
</dbReference>
<dbReference type="NCBIfam" id="NF003661">
    <property type="entry name" value="PRK05291.1-3"/>
    <property type="match status" value="1"/>
</dbReference>
<feature type="binding site" evidence="6">
    <location>
        <begin position="275"/>
        <end position="278"/>
    </location>
    <ligand>
        <name>GTP</name>
        <dbReference type="ChEBI" id="CHEBI:37565"/>
    </ligand>
</feature>
<evidence type="ECO:0000259" key="8">
    <source>
        <dbReference type="PROSITE" id="PS51709"/>
    </source>
</evidence>
<dbReference type="GO" id="GO:0030488">
    <property type="term" value="P:tRNA methylation"/>
    <property type="evidence" value="ECO:0007669"/>
    <property type="project" value="TreeGrafter"/>
</dbReference>
<dbReference type="GO" id="GO:0046872">
    <property type="term" value="F:metal ion binding"/>
    <property type="evidence" value="ECO:0007669"/>
    <property type="project" value="UniProtKB-KW"/>
</dbReference>
<dbReference type="Gene3D" id="3.30.1360.120">
    <property type="entry name" value="Probable tRNA modification gtpase trme, domain 1"/>
    <property type="match status" value="1"/>
</dbReference>
<keyword evidence="2 6" id="KW-0819">tRNA processing</keyword>
<evidence type="ECO:0000313" key="10">
    <source>
        <dbReference type="Proteomes" id="UP000501812"/>
    </source>
</evidence>
<comment type="cofactor">
    <cofactor evidence="6">
        <name>K(+)</name>
        <dbReference type="ChEBI" id="CHEBI:29103"/>
    </cofactor>
    <text evidence="6">Binds 1 potassium ion per subunit.</text>
</comment>
<dbReference type="HAMAP" id="MF_00379">
    <property type="entry name" value="GTPase_MnmE"/>
    <property type="match status" value="1"/>
</dbReference>
<feature type="binding site" evidence="6">
    <location>
        <begin position="250"/>
        <end position="256"/>
    </location>
    <ligand>
        <name>GTP</name>
        <dbReference type="ChEBI" id="CHEBI:37565"/>
    </ligand>
</feature>
<organism evidence="9 10">
    <name type="scientific">Luteolibacter luteus</name>
    <dbReference type="NCBI Taxonomy" id="2728835"/>
    <lineage>
        <taxon>Bacteria</taxon>
        <taxon>Pseudomonadati</taxon>
        <taxon>Verrucomicrobiota</taxon>
        <taxon>Verrucomicrobiia</taxon>
        <taxon>Verrucomicrobiales</taxon>
        <taxon>Verrucomicrobiaceae</taxon>
        <taxon>Luteolibacter</taxon>
    </lineage>
</organism>
<dbReference type="PROSITE" id="PS51709">
    <property type="entry name" value="G_TRME"/>
    <property type="match status" value="1"/>
</dbReference>
<evidence type="ECO:0000256" key="5">
    <source>
        <dbReference type="ARBA" id="ARBA00023134"/>
    </source>
</evidence>
<dbReference type="GO" id="GO:0005737">
    <property type="term" value="C:cytoplasm"/>
    <property type="evidence" value="ECO:0007669"/>
    <property type="project" value="UniProtKB-SubCell"/>
</dbReference>
<dbReference type="Gene3D" id="3.40.50.300">
    <property type="entry name" value="P-loop containing nucleotide triphosphate hydrolases"/>
    <property type="match status" value="1"/>
</dbReference>
<dbReference type="GO" id="GO:0003924">
    <property type="term" value="F:GTPase activity"/>
    <property type="evidence" value="ECO:0007669"/>
    <property type="project" value="UniProtKB-UniRule"/>
</dbReference>
<evidence type="ECO:0000256" key="2">
    <source>
        <dbReference type="ARBA" id="ARBA00022694"/>
    </source>
</evidence>
<evidence type="ECO:0000256" key="7">
    <source>
        <dbReference type="RuleBase" id="RU003313"/>
    </source>
</evidence>
<dbReference type="Gene3D" id="1.20.120.430">
    <property type="entry name" value="tRNA modification GTPase MnmE domain 2"/>
    <property type="match status" value="1"/>
</dbReference>
<dbReference type="InterPro" id="IPR025867">
    <property type="entry name" value="MnmE_helical"/>
</dbReference>
<dbReference type="AlphaFoldDB" id="A0A858RR03"/>
<keyword evidence="4 6" id="KW-0630">Potassium</keyword>
<comment type="similarity">
    <text evidence="1 6 7">Belongs to the TRAFAC class TrmE-Era-EngA-EngB-Septin-like GTPase superfamily. TrmE GTPase family.</text>
</comment>
<dbReference type="Pfam" id="PF10396">
    <property type="entry name" value="TrmE_N"/>
    <property type="match status" value="1"/>
</dbReference>
<evidence type="ECO:0000256" key="1">
    <source>
        <dbReference type="ARBA" id="ARBA00011043"/>
    </source>
</evidence>
<dbReference type="NCBIfam" id="TIGR00450">
    <property type="entry name" value="mnmE_trmE_thdF"/>
    <property type="match status" value="1"/>
</dbReference>
<dbReference type="GO" id="GO:0002098">
    <property type="term" value="P:tRNA wobble uridine modification"/>
    <property type="evidence" value="ECO:0007669"/>
    <property type="project" value="TreeGrafter"/>
</dbReference>
<feature type="domain" description="TrmE-type G" evidence="8">
    <location>
        <begin position="221"/>
        <end position="372"/>
    </location>
</feature>
<proteinExistence type="inferred from homology"/>
<dbReference type="EC" id="3.6.-.-" evidence="6"/>
<feature type="binding site" evidence="6">
    <location>
        <position position="256"/>
    </location>
    <ligand>
        <name>Mg(2+)</name>
        <dbReference type="ChEBI" id="CHEBI:18420"/>
    </ligand>
</feature>
<dbReference type="GO" id="GO:0005525">
    <property type="term" value="F:GTP binding"/>
    <property type="evidence" value="ECO:0007669"/>
    <property type="project" value="UniProtKB-UniRule"/>
</dbReference>
<protein>
    <recommendedName>
        <fullName evidence="6">tRNA modification GTPase MnmE</fullName>
        <ecNumber evidence="6">3.6.-.-</ecNumber>
    </recommendedName>
</protein>
<comment type="caution">
    <text evidence="6">Lacks conserved residue(s) required for the propagation of feature annotation.</text>
</comment>
<feature type="binding site" evidence="6">
    <location>
        <position position="26"/>
    </location>
    <ligand>
        <name>(6S)-5-formyl-5,6,7,8-tetrahydrofolate</name>
        <dbReference type="ChEBI" id="CHEBI:57457"/>
    </ligand>
</feature>
<dbReference type="Proteomes" id="UP000501812">
    <property type="component" value="Chromosome"/>
</dbReference>
<evidence type="ECO:0000256" key="6">
    <source>
        <dbReference type="HAMAP-Rule" id="MF_00379"/>
    </source>
</evidence>
<evidence type="ECO:0000313" key="9">
    <source>
        <dbReference type="EMBL" id="QJE99081.1"/>
    </source>
</evidence>
<keyword evidence="10" id="KW-1185">Reference proteome</keyword>
<sequence>MTHAATTGTIVALASGGGTSAVGLIRLSGPQAEAIADDACQGAAGRAVERRATRAKVRDAAGHIIDDVLLTVFRDNRSFTGEPVVEIACHGGRLIVRRITERLLECGARQAGPGEFTERAFLNGKLDLTQAEAVMDLISAQSDLALRAAHEQLEGGIGRQTEQLRTDLIGLVAHLEAWIDFPEEDIDPDTGEVFRTRIAAAQAGIARLLATAEQGRILREGVRTVILGRPNAGKSSLLNLLLGSERAIVSDEAGTTRDTIEEMILLDGVPLRLIDTAGLRDEGGGVEREGIRRTLREAERADLILLVRDATLPMAESEVALPGDSPARVVTVLNKVDLEPHAGWSGDPAVRLSCSSGEGLDQLRVQIREALDLGEADWGEHAVAINTRHRDCLRRAASSLAAADVLLESGQAAELAAMELREAMEALGEIAGKVDAEEVLGVIFSSFCIGK</sequence>
<keyword evidence="5 6" id="KW-0342">GTP-binding</keyword>
<reference evidence="9 10" key="1">
    <citation type="submission" date="2020-04" db="EMBL/GenBank/DDBJ databases">
        <title>Luteolibacter sp. G-1-1-1 isolated from soil.</title>
        <authorList>
            <person name="Dahal R.H."/>
        </authorList>
    </citation>
    <scope>NUCLEOTIDE SEQUENCE [LARGE SCALE GENOMIC DNA]</scope>
    <source>
        <strain evidence="9 10">G-1-1-1</strain>
    </source>
</reference>
<name>A0A858RR03_9BACT</name>
<keyword evidence="6" id="KW-0479">Metal-binding</keyword>
<keyword evidence="3 6" id="KW-0547">Nucleotide-binding</keyword>
<keyword evidence="6" id="KW-0963">Cytoplasm</keyword>
<dbReference type="InterPro" id="IPR004520">
    <property type="entry name" value="GTPase_MnmE"/>
</dbReference>
<dbReference type="RefSeq" id="WP_169457567.1">
    <property type="nucleotide sequence ID" value="NZ_CP051774.1"/>
</dbReference>
<keyword evidence="6" id="KW-0378">Hydrolase</keyword>
<gene>
    <name evidence="6 9" type="primary">mnmE</name>
    <name evidence="6" type="synonym">trmE</name>
    <name evidence="9" type="ORF">HHL09_25980</name>
</gene>
<dbReference type="CDD" id="cd14858">
    <property type="entry name" value="TrmE_N"/>
    <property type="match status" value="1"/>
</dbReference>
<dbReference type="EMBL" id="CP051774">
    <property type="protein sequence ID" value="QJE99081.1"/>
    <property type="molecule type" value="Genomic_DNA"/>
</dbReference>
<feature type="binding site" evidence="6">
    <location>
        <position position="235"/>
    </location>
    <ligand>
        <name>Mg(2+)</name>
        <dbReference type="ChEBI" id="CHEBI:18420"/>
    </ligand>
</feature>
<dbReference type="PANTHER" id="PTHR42714">
    <property type="entry name" value="TRNA MODIFICATION GTPASE GTPBP3"/>
    <property type="match status" value="1"/>
</dbReference>
<dbReference type="PANTHER" id="PTHR42714:SF2">
    <property type="entry name" value="TRNA MODIFICATION GTPASE GTPBP3, MITOCHONDRIAL"/>
    <property type="match status" value="1"/>
</dbReference>
<dbReference type="InterPro" id="IPR027417">
    <property type="entry name" value="P-loop_NTPase"/>
</dbReference>
<dbReference type="KEGG" id="luo:HHL09_25980"/>
<dbReference type="SUPFAM" id="SSF116878">
    <property type="entry name" value="TrmE connector domain"/>
    <property type="match status" value="1"/>
</dbReference>
<accession>A0A858RR03</accession>
<keyword evidence="6" id="KW-0460">Magnesium</keyword>
<dbReference type="InterPro" id="IPR018948">
    <property type="entry name" value="GTP-bd_TrmE_N"/>
</dbReference>
<dbReference type="InterPro" id="IPR006073">
    <property type="entry name" value="GTP-bd"/>
</dbReference>
<dbReference type="CDD" id="cd04164">
    <property type="entry name" value="trmE"/>
    <property type="match status" value="1"/>
</dbReference>
<evidence type="ECO:0000256" key="3">
    <source>
        <dbReference type="ARBA" id="ARBA00022741"/>
    </source>
</evidence>